<evidence type="ECO:0000313" key="7">
    <source>
        <dbReference type="Proteomes" id="UP000678393"/>
    </source>
</evidence>
<dbReference type="Pfam" id="PF00567">
    <property type="entry name" value="TUDOR"/>
    <property type="match status" value="5"/>
</dbReference>
<organism evidence="6 7">
    <name type="scientific">Candidula unifasciata</name>
    <dbReference type="NCBI Taxonomy" id="100452"/>
    <lineage>
        <taxon>Eukaryota</taxon>
        <taxon>Metazoa</taxon>
        <taxon>Spiralia</taxon>
        <taxon>Lophotrochozoa</taxon>
        <taxon>Mollusca</taxon>
        <taxon>Gastropoda</taxon>
        <taxon>Heterobranchia</taxon>
        <taxon>Euthyneura</taxon>
        <taxon>Panpulmonata</taxon>
        <taxon>Eupulmonata</taxon>
        <taxon>Stylommatophora</taxon>
        <taxon>Helicina</taxon>
        <taxon>Helicoidea</taxon>
        <taxon>Geomitridae</taxon>
        <taxon>Candidula</taxon>
    </lineage>
</organism>
<name>A0A8S3Z5N0_9EUPU</name>
<evidence type="ECO:0000313" key="6">
    <source>
        <dbReference type="EMBL" id="CAG5124763.1"/>
    </source>
</evidence>
<dbReference type="InterPro" id="IPR035437">
    <property type="entry name" value="SNase_OB-fold_sf"/>
</dbReference>
<dbReference type="InterPro" id="IPR050621">
    <property type="entry name" value="Tudor_domain_containing"/>
</dbReference>
<dbReference type="InterPro" id="IPR002893">
    <property type="entry name" value="Znf_MYND"/>
</dbReference>
<keyword evidence="1" id="KW-0479">Metal-binding</keyword>
<feature type="domain" description="Tudor" evidence="5">
    <location>
        <begin position="611"/>
        <end position="669"/>
    </location>
</feature>
<comment type="caution">
    <text evidence="6">The sequence shown here is derived from an EMBL/GenBank/DDBJ whole genome shotgun (WGS) entry which is preliminary data.</text>
</comment>
<feature type="compositionally biased region" description="Polar residues" evidence="4">
    <location>
        <begin position="101"/>
        <end position="111"/>
    </location>
</feature>
<feature type="compositionally biased region" description="Basic and acidic residues" evidence="4">
    <location>
        <begin position="88"/>
        <end position="100"/>
    </location>
</feature>
<dbReference type="PANTHER" id="PTHR22948:SF29">
    <property type="entry name" value="FI02030P-RELATED"/>
    <property type="match status" value="1"/>
</dbReference>
<dbReference type="Gene3D" id="2.30.30.140">
    <property type="match status" value="5"/>
</dbReference>
<feature type="compositionally biased region" description="Basic and acidic residues" evidence="4">
    <location>
        <begin position="244"/>
        <end position="257"/>
    </location>
</feature>
<dbReference type="GO" id="GO:0008270">
    <property type="term" value="F:zinc ion binding"/>
    <property type="evidence" value="ECO:0007669"/>
    <property type="project" value="UniProtKB-KW"/>
</dbReference>
<keyword evidence="7" id="KW-1185">Reference proteome</keyword>
<feature type="region of interest" description="Disordered" evidence="4">
    <location>
        <begin position="751"/>
        <end position="770"/>
    </location>
</feature>
<feature type="domain" description="Tudor" evidence="5">
    <location>
        <begin position="841"/>
        <end position="899"/>
    </location>
</feature>
<feature type="non-terminal residue" evidence="6">
    <location>
        <position position="1427"/>
    </location>
</feature>
<feature type="compositionally biased region" description="Low complexity" evidence="4">
    <location>
        <begin position="231"/>
        <end position="243"/>
    </location>
</feature>
<evidence type="ECO:0000259" key="5">
    <source>
        <dbReference type="PROSITE" id="PS50304"/>
    </source>
</evidence>
<dbReference type="PANTHER" id="PTHR22948">
    <property type="entry name" value="TUDOR DOMAIN CONTAINING PROTEIN"/>
    <property type="match status" value="1"/>
</dbReference>
<feature type="compositionally biased region" description="Acidic residues" evidence="4">
    <location>
        <begin position="1392"/>
        <end position="1402"/>
    </location>
</feature>
<feature type="region of interest" description="Disordered" evidence="4">
    <location>
        <begin position="231"/>
        <end position="300"/>
    </location>
</feature>
<evidence type="ECO:0000256" key="4">
    <source>
        <dbReference type="SAM" id="MobiDB-lite"/>
    </source>
</evidence>
<evidence type="ECO:0000256" key="1">
    <source>
        <dbReference type="ARBA" id="ARBA00022723"/>
    </source>
</evidence>
<keyword evidence="3" id="KW-0862">Zinc</keyword>
<dbReference type="SUPFAM" id="SSF63748">
    <property type="entry name" value="Tudor/PWWP/MBT"/>
    <property type="match status" value="5"/>
</dbReference>
<accession>A0A8S3Z5N0</accession>
<evidence type="ECO:0000256" key="3">
    <source>
        <dbReference type="ARBA" id="ARBA00022833"/>
    </source>
</evidence>
<feature type="domain" description="Tudor" evidence="5">
    <location>
        <begin position="1033"/>
        <end position="1092"/>
    </location>
</feature>
<dbReference type="InterPro" id="IPR002999">
    <property type="entry name" value="Tudor"/>
</dbReference>
<protein>
    <recommendedName>
        <fullName evidence="5">Tudor domain-containing protein</fullName>
    </recommendedName>
</protein>
<dbReference type="SMART" id="SM00333">
    <property type="entry name" value="TUDOR"/>
    <property type="match status" value="5"/>
</dbReference>
<feature type="compositionally biased region" description="Polar residues" evidence="4">
    <location>
        <begin position="258"/>
        <end position="279"/>
    </location>
</feature>
<dbReference type="Proteomes" id="UP000678393">
    <property type="component" value="Unassembled WGS sequence"/>
</dbReference>
<sequence length="1427" mass="158915">CVDVCSRCKMYYCSNVCQKMDWPRHMEICTAIRQFYENDADLSSIPHGNILHSSNSAFFDDLENSHSQMRMTHRNGRSHSSSSSSSMFEEKGQEMSHFKENNNGISSTSNEHVGRYRGPSTSSQHADRYRGPSTSSQHADRYRGPPTNTEQVDRYHGTYDDHAEFPRRSTSPKHFDYYHGPSATVEHLDPSLKAAEAQNFSKDMFKNNFNKTESQKGKTVFSDESVQLKIVSSNNNSKKNVPSSHERAFHRHQDERSNTPVSQKGSKPAYNRNNSNSRNVETKEAFPRTQAVPVSSNQQTRVKDIVPPMKTRGEETVANKRNQDFQSKQKEDKITPVAVEKSEKLSAVELTLAVKSSGQCYLTYFESPYKFWISLEEYLDVFTENSRIMEKAISENGTTPAVIKVGETYGVMFMAEWCRVTVTSVKGKEITVFFVDFGNQATVKQEDLRLLTVEMLQLPAQAVCCCISKLKPKGCDSWSEAASLAAQQWLGAPLSKFLQFEVVAKRGSVHAVNISYKKETMSGVLLAGGFGEKVDTEPGLPSLTSSTARIMAASLKSRIDGMKNGLQITGEFTDFTSSDRFIVVDLAAAELMAELTSTLQAEYKNSTVPYRPVQGELVAAQFSADGSWYRAEVTNIDGDSCTLYFVDYGNSEVQKVENIRQLTNKFLIETPKQALVCSLSTAQPLSRYESKIVDEEFRKLLGSALSIEGNVSMLVKGKTNEALLVDILNQSEQSLSDQLIDKLSELSIQTQNTHSEVGKNESQTNKLPSTPSKVVLEKMATLSELGKETLAMEIGATVSVVVSSCESSAEFYVRLNNKCGLFIDMMKKLDKSIASSPRLTAPSVGSLAAVLFSEHHIWCRGVVESIEGSKCSVRFIDYGNSEEKLLSALKVLPSSVCDLPAQAIRCRLEGRLQTSPVFDQKFKDVMKQSAVDVKVCENDSGGFSVHVFQDGVDIGAALLDSCSQPTVEPVSAVKNPTTVLVIPMETLPATGEPVAAVVTHIDSFSKLFITCKDVTEVMIQLFRSADSLPVLSNPAVGAACAAQYSQDSTWYRARIVGIKSPKTCIVQFLDYGNSEETSMSNLRELGPDLSKLPGQAICCCLFGYEPESGSQRPMSDATEMINKLRLELLEKTVTVRVVDRKSDTWIVKLENEHGECINTKYQPASSAITSTPKLSDITFEHPPDTEFEAVIIHINSLSDFYCQMYDAEKLTELDTLSEHLRDDVSRLGENIQLDPVVNGVYTSQFMGTWYRCVVEEVRNTHVLIRYIDYGNSEEILASQLRPLCPERLKLPVRLQRCRLNGVIPVHENWSNPDMPAYLAILRQNKVDLVIESRDADVFHVSLFILQDGEKINVAADLVNIGLAKFLQVVSPQKDESKSLTSGPQKPEQSANEQDEEGDDAENIDELRRQFEELQLKLKMAEEKKKKK</sequence>
<feature type="region of interest" description="Disordered" evidence="4">
    <location>
        <begin position="69"/>
        <end position="156"/>
    </location>
</feature>
<dbReference type="PROSITE" id="PS50304">
    <property type="entry name" value="TUDOR"/>
    <property type="match status" value="4"/>
</dbReference>
<dbReference type="FunFam" id="2.30.30.140:FF:000018">
    <property type="entry name" value="Serine/threonine-protein kinase 31"/>
    <property type="match status" value="2"/>
</dbReference>
<reference evidence="6" key="1">
    <citation type="submission" date="2021-04" db="EMBL/GenBank/DDBJ databases">
        <authorList>
            <consortium name="Molecular Ecology Group"/>
        </authorList>
    </citation>
    <scope>NUCLEOTIDE SEQUENCE</scope>
</reference>
<gene>
    <name evidence="6" type="ORF">CUNI_LOCUS10321</name>
</gene>
<dbReference type="EMBL" id="CAJHNH020001868">
    <property type="protein sequence ID" value="CAG5124763.1"/>
    <property type="molecule type" value="Genomic_DNA"/>
</dbReference>
<feature type="compositionally biased region" description="Polar residues" evidence="4">
    <location>
        <begin position="1378"/>
        <end position="1391"/>
    </location>
</feature>
<proteinExistence type="predicted"/>
<dbReference type="Gene3D" id="6.10.140.2220">
    <property type="match status" value="1"/>
</dbReference>
<dbReference type="Pfam" id="PF01753">
    <property type="entry name" value="zf-MYND"/>
    <property type="match status" value="1"/>
</dbReference>
<dbReference type="SUPFAM" id="SSF144232">
    <property type="entry name" value="HIT/MYND zinc finger-like"/>
    <property type="match status" value="1"/>
</dbReference>
<feature type="region of interest" description="Disordered" evidence="4">
    <location>
        <begin position="1374"/>
        <end position="1402"/>
    </location>
</feature>
<keyword evidence="2" id="KW-0863">Zinc-finger</keyword>
<dbReference type="OrthoDB" id="439808at2759"/>
<dbReference type="Gene3D" id="2.40.50.90">
    <property type="match status" value="4"/>
</dbReference>
<evidence type="ECO:0000256" key="2">
    <source>
        <dbReference type="ARBA" id="ARBA00022771"/>
    </source>
</evidence>
<feature type="domain" description="Tudor" evidence="5">
    <location>
        <begin position="1230"/>
        <end position="1290"/>
    </location>
</feature>